<sequence length="135" mass="15387">MKKVILLASFGLISTAAFAQWTVSYHQSNLPFLGVNKQLGEKWLPEFRVGTDNFVDNVSLELVINHIFYKNDRIDFYGGIGGRIQSFEGLVIPVGLNIYPFERKDFGFHIEAAQFIGDGDVFRGSFGIRYRFLKE</sequence>
<dbReference type="RefSeq" id="WP_092728133.1">
    <property type="nucleotide sequence ID" value="NZ_FMXE01000002.1"/>
</dbReference>
<reference evidence="3" key="1">
    <citation type="submission" date="2016-10" db="EMBL/GenBank/DDBJ databases">
        <authorList>
            <person name="Varghese N."/>
            <person name="Submissions S."/>
        </authorList>
    </citation>
    <scope>NUCLEOTIDE SEQUENCE [LARGE SCALE GENOMIC DNA]</scope>
    <source>
        <strain evidence="3">DSM 22703</strain>
    </source>
</reference>
<dbReference type="AlphaFoldDB" id="A0A1G5V0T4"/>
<name>A0A1G5V0T4_9BACT</name>
<evidence type="ECO:0000313" key="3">
    <source>
        <dbReference type="Proteomes" id="UP000198756"/>
    </source>
</evidence>
<gene>
    <name evidence="2" type="ORF">SAMN03080617_00257</name>
</gene>
<proteinExistence type="predicted"/>
<feature type="signal peptide" evidence="1">
    <location>
        <begin position="1"/>
        <end position="19"/>
    </location>
</feature>
<protein>
    <recommendedName>
        <fullName evidence="4">Outer membrane insertion C-terminal signal</fullName>
    </recommendedName>
</protein>
<evidence type="ECO:0000313" key="2">
    <source>
        <dbReference type="EMBL" id="SDA39513.1"/>
    </source>
</evidence>
<evidence type="ECO:0000256" key="1">
    <source>
        <dbReference type="SAM" id="SignalP"/>
    </source>
</evidence>
<organism evidence="2 3">
    <name type="scientific">Algoriphagus alkaliphilus</name>
    <dbReference type="NCBI Taxonomy" id="279824"/>
    <lineage>
        <taxon>Bacteria</taxon>
        <taxon>Pseudomonadati</taxon>
        <taxon>Bacteroidota</taxon>
        <taxon>Cytophagia</taxon>
        <taxon>Cytophagales</taxon>
        <taxon>Cyclobacteriaceae</taxon>
        <taxon>Algoriphagus</taxon>
    </lineage>
</organism>
<dbReference type="EMBL" id="FMXE01000002">
    <property type="protein sequence ID" value="SDA39513.1"/>
    <property type="molecule type" value="Genomic_DNA"/>
</dbReference>
<dbReference type="STRING" id="279824.SAMN03080617_00257"/>
<accession>A0A1G5V0T4</accession>
<dbReference type="Proteomes" id="UP000198756">
    <property type="component" value="Unassembled WGS sequence"/>
</dbReference>
<keyword evidence="1" id="KW-0732">Signal</keyword>
<evidence type="ECO:0008006" key="4">
    <source>
        <dbReference type="Google" id="ProtNLM"/>
    </source>
</evidence>
<feature type="chain" id="PRO_5011511632" description="Outer membrane insertion C-terminal signal" evidence="1">
    <location>
        <begin position="20"/>
        <end position="135"/>
    </location>
</feature>
<dbReference type="OrthoDB" id="1453926at2"/>
<keyword evidence="3" id="KW-1185">Reference proteome</keyword>